<keyword evidence="1 2" id="KW-0732">Signal</keyword>
<dbReference type="OrthoDB" id="395856at2"/>
<evidence type="ECO:0000313" key="3">
    <source>
        <dbReference type="EMBL" id="RFP59011.1"/>
    </source>
</evidence>
<comment type="caution">
    <text evidence="3">The sequence shown here is derived from an EMBL/GenBank/DDBJ whole genome shotgun (WGS) entry which is preliminary data.</text>
</comment>
<reference evidence="3 4" key="1">
    <citation type="submission" date="2018-08" db="EMBL/GenBank/DDBJ databases">
        <title>Lysobacter weifangensis sp. nov., a new member of the family 'Xanthomonadaceae', isolated from soil in a farmland.</title>
        <authorList>
            <person name="Zhao H."/>
        </authorList>
    </citation>
    <scope>NUCLEOTIDE SEQUENCE [LARGE SCALE GENOMIC DNA]</scope>
    <source>
        <strain evidence="3 4">WF-2</strain>
    </source>
</reference>
<proteinExistence type="predicted"/>
<dbReference type="SUPFAM" id="SSF56784">
    <property type="entry name" value="HAD-like"/>
    <property type="match status" value="1"/>
</dbReference>
<dbReference type="Gene3D" id="3.40.50.1000">
    <property type="entry name" value="HAD superfamily/HAD-like"/>
    <property type="match status" value="1"/>
</dbReference>
<dbReference type="RefSeq" id="WP_117203548.1">
    <property type="nucleotide sequence ID" value="NZ_JBHTBK010000043.1"/>
</dbReference>
<feature type="chain" id="PRO_5016630046" evidence="2">
    <location>
        <begin position="24"/>
        <end position="297"/>
    </location>
</feature>
<dbReference type="SFLD" id="SFLDG01125">
    <property type="entry name" value="C1.1:_Acid_Phosphatase_Like"/>
    <property type="match status" value="1"/>
</dbReference>
<dbReference type="InterPro" id="IPR023214">
    <property type="entry name" value="HAD_sf"/>
</dbReference>
<evidence type="ECO:0000256" key="1">
    <source>
        <dbReference type="ARBA" id="ARBA00022729"/>
    </source>
</evidence>
<feature type="signal peptide" evidence="2">
    <location>
        <begin position="1"/>
        <end position="23"/>
    </location>
</feature>
<dbReference type="InterPro" id="IPR006423">
    <property type="entry name" value="Lipo_e_P4"/>
</dbReference>
<name>A0A372DHF7_9GAMM</name>
<dbReference type="PANTHER" id="PTHR31284:SF10">
    <property type="entry name" value="ACID PHOSPHATASE-LIKE PROTEIN"/>
    <property type="match status" value="1"/>
</dbReference>
<dbReference type="EMBL" id="QVPD01000016">
    <property type="protein sequence ID" value="RFP59011.1"/>
    <property type="molecule type" value="Genomic_DNA"/>
</dbReference>
<gene>
    <name evidence="3" type="ORF">D0Y53_11950</name>
</gene>
<organism evidence="3 4">
    <name type="scientific">Cognatiluteimonas weifangensis</name>
    <dbReference type="NCBI Taxonomy" id="2303539"/>
    <lineage>
        <taxon>Bacteria</taxon>
        <taxon>Pseudomonadati</taxon>
        <taxon>Pseudomonadota</taxon>
        <taxon>Gammaproteobacteria</taxon>
        <taxon>Lysobacterales</taxon>
        <taxon>Lysobacteraceae</taxon>
        <taxon>Cognatiluteimonas</taxon>
    </lineage>
</organism>
<dbReference type="Proteomes" id="UP000262917">
    <property type="component" value="Unassembled WGS sequence"/>
</dbReference>
<sequence length="297" mass="31948">MRLPLSVLSVVLLAGCASLPSPGPTPTPVPAAQPAAGIQAPDDGLNATVWFQTSVERDLVFREIYRAAGQVLPAALADTSWDALAAGDRDNDPRTLPPAIIVDVDETVLDNSPNQVRQIRSGQEFNDAAWDEWVQQRAAQPLPGALEFLAAAARQGVTVFYISNRDAAQAEATFDNLRRAGFPIAGVGQFLGKGTVVAGCVARGSDKGCRRRSVGRQYRVLMQFGDQVGDFVDIAANTPAGRRAAVAPYLEWVGQRWWALPNPMYGSWEPALFDNAWRQPAATRRAAKAAALDDARN</sequence>
<accession>A0A372DHF7</accession>
<dbReference type="SFLD" id="SFLDS00003">
    <property type="entry name" value="Haloacid_Dehalogenase"/>
    <property type="match status" value="1"/>
</dbReference>
<evidence type="ECO:0000256" key="2">
    <source>
        <dbReference type="SAM" id="SignalP"/>
    </source>
</evidence>
<dbReference type="PIRSF" id="PIRSF019271">
    <property type="entry name" value="Acid_Ptase_C"/>
    <property type="match status" value="1"/>
</dbReference>
<keyword evidence="4" id="KW-1185">Reference proteome</keyword>
<dbReference type="InterPro" id="IPR036412">
    <property type="entry name" value="HAD-like_sf"/>
</dbReference>
<dbReference type="GO" id="GO:0009279">
    <property type="term" value="C:cell outer membrane"/>
    <property type="evidence" value="ECO:0007669"/>
    <property type="project" value="InterPro"/>
</dbReference>
<dbReference type="Pfam" id="PF03767">
    <property type="entry name" value="Acid_phosphat_B"/>
    <property type="match status" value="1"/>
</dbReference>
<evidence type="ECO:0000313" key="4">
    <source>
        <dbReference type="Proteomes" id="UP000262917"/>
    </source>
</evidence>
<dbReference type="AlphaFoldDB" id="A0A372DHF7"/>
<dbReference type="InterPro" id="IPR005519">
    <property type="entry name" value="Acid_phosphat_B-like"/>
</dbReference>
<dbReference type="PANTHER" id="PTHR31284">
    <property type="entry name" value="ACID PHOSPHATASE-LIKE PROTEIN"/>
    <property type="match status" value="1"/>
</dbReference>
<protein>
    <submittedName>
        <fullName evidence="3">Acid phosphatase</fullName>
    </submittedName>
</protein>
<dbReference type="PROSITE" id="PS51257">
    <property type="entry name" value="PROKAR_LIPOPROTEIN"/>
    <property type="match status" value="1"/>
</dbReference>